<gene>
    <name evidence="1" type="ORF">DSM100238_0773</name>
</gene>
<protein>
    <submittedName>
        <fullName evidence="1">Recombinase</fullName>
    </submittedName>
</protein>
<comment type="caution">
    <text evidence="1">The sequence shown here is derived from an EMBL/GenBank/DDBJ whole genome shotgun (WGS) entry which is preliminary data.</text>
</comment>
<evidence type="ECO:0000313" key="1">
    <source>
        <dbReference type="EMBL" id="KAB8299739.1"/>
    </source>
</evidence>
<dbReference type="Proteomes" id="UP000440041">
    <property type="component" value="Unassembled WGS sequence"/>
</dbReference>
<name>A0A6A2VG38_9BIFI</name>
<organism evidence="1 2">
    <name type="scientific">Bifidobacterium apri</name>
    <dbReference type="NCBI Taxonomy" id="1769423"/>
    <lineage>
        <taxon>Bacteria</taxon>
        <taxon>Bacillati</taxon>
        <taxon>Actinomycetota</taxon>
        <taxon>Actinomycetes</taxon>
        <taxon>Bifidobacteriales</taxon>
        <taxon>Bifidobacteriaceae</taxon>
        <taxon>Bifidobacterium</taxon>
    </lineage>
</organism>
<proteinExistence type="predicted"/>
<dbReference type="EMBL" id="WBSO01000003">
    <property type="protein sequence ID" value="KAB8299739.1"/>
    <property type="molecule type" value="Genomic_DNA"/>
</dbReference>
<reference evidence="1 2" key="1">
    <citation type="submission" date="2019-09" db="EMBL/GenBank/DDBJ databases">
        <title>Characterization of the phylogenetic diversity of two novel species belonging to the genus Bifidobacterium: Bifidobacterium cebidarum sp. nov. and Bifidobacterium leontopitheci sp. nov.</title>
        <authorList>
            <person name="Lugli G.A."/>
            <person name="Duranti S."/>
            <person name="Milani C."/>
            <person name="Turroni F."/>
            <person name="Ventura M."/>
        </authorList>
    </citation>
    <scope>NUCLEOTIDE SEQUENCE [LARGE SCALE GENOMIC DNA]</scope>
    <source>
        <strain evidence="1 2">DSM 100238</strain>
    </source>
</reference>
<keyword evidence="2" id="KW-1185">Reference proteome</keyword>
<dbReference type="RefSeq" id="WP_205730685.1">
    <property type="nucleotide sequence ID" value="NZ_JBHLXF010000010.1"/>
</dbReference>
<accession>A0A6A2VG38</accession>
<dbReference type="AlphaFoldDB" id="A0A6A2VG38"/>
<evidence type="ECO:0000313" key="2">
    <source>
        <dbReference type="Proteomes" id="UP000440041"/>
    </source>
</evidence>
<sequence>MHQLTVSPEVPTTASAFLNTCSQYTKVLVGTLRKTQHRINEDVVLSLVSEMLKAIDEYAKHDRAEFVRVVQEAQPSQ</sequence>